<dbReference type="Proteomes" id="UP000014680">
    <property type="component" value="Unassembled WGS sequence"/>
</dbReference>
<reference evidence="2 3" key="1">
    <citation type="submission" date="2012-10" db="EMBL/GenBank/DDBJ databases">
        <authorList>
            <person name="Zafar N."/>
            <person name="Inman J."/>
            <person name="Hall N."/>
            <person name="Lorenzi H."/>
            <person name="Caler E."/>
        </authorList>
    </citation>
    <scope>NUCLEOTIDE SEQUENCE [LARGE SCALE GENOMIC DNA]</scope>
    <source>
        <strain evidence="2 3">IP1</strain>
    </source>
</reference>
<evidence type="ECO:0000256" key="1">
    <source>
        <dbReference type="SAM" id="Phobius"/>
    </source>
</evidence>
<name>L7FPL0_ENTIV</name>
<dbReference type="OrthoDB" id="25137at2759"/>
<dbReference type="AlphaFoldDB" id="L7FPL0"/>
<gene>
    <name evidence="2" type="ORF">EIN_108930</name>
</gene>
<protein>
    <submittedName>
        <fullName evidence="2">Uncharacterized protein</fullName>
    </submittedName>
</protein>
<dbReference type="RefSeq" id="XP_004261472.1">
    <property type="nucleotide sequence ID" value="XM_004261424.1"/>
</dbReference>
<dbReference type="VEuPathDB" id="AmoebaDB:EIN_108930"/>
<evidence type="ECO:0000313" key="2">
    <source>
        <dbReference type="EMBL" id="ELP94701.1"/>
    </source>
</evidence>
<dbReference type="OMA" id="NTIYERN"/>
<keyword evidence="1" id="KW-1133">Transmembrane helix</keyword>
<keyword evidence="1" id="KW-0472">Membrane</keyword>
<accession>L7FPL0</accession>
<dbReference type="EMBL" id="KB206180">
    <property type="protein sequence ID" value="ELP94701.1"/>
    <property type="molecule type" value="Genomic_DNA"/>
</dbReference>
<proteinExistence type="predicted"/>
<sequence length="357" mass="41958">MTYSNSCIIIFSLISLIFFIILTFDTTSHLSKNKINKKYNVSKDVPHYFSNGKINVENFNYSGICHEVFKYKPHNKKDLWLSAVGFKDINYWRKIRADTILSMGLAKSSIPHADKVVLLLEGLEIPEFFKISDANGFKVVKMKITTNVTGQDATRRFIAFEEFMRENRHKYERVLVSDQRDVFIFADFFSTFSEEQINFVAECNYDQINCIDFTERGNFNVMNYTYGKRVSEEFRSNKSLLVNVGTVFGGSEKVYQYLKLYKDNIDTTKWKKWFYDQILHNHIYYSYYYNRPETNSTLERCTQRFCFRERGTATYDVSKKKLFTSVTGCSPVLRHKYLAKGFSIDNDGYSTKIKDVK</sequence>
<dbReference type="GeneID" id="14893676"/>
<keyword evidence="1" id="KW-0812">Transmembrane</keyword>
<keyword evidence="3" id="KW-1185">Reference proteome</keyword>
<evidence type="ECO:0000313" key="3">
    <source>
        <dbReference type="Proteomes" id="UP000014680"/>
    </source>
</evidence>
<dbReference type="KEGG" id="eiv:EIN_108930"/>
<feature type="transmembrane region" description="Helical" evidence="1">
    <location>
        <begin position="7"/>
        <end position="24"/>
    </location>
</feature>
<organism evidence="2 3">
    <name type="scientific">Entamoeba invadens IP1</name>
    <dbReference type="NCBI Taxonomy" id="370355"/>
    <lineage>
        <taxon>Eukaryota</taxon>
        <taxon>Amoebozoa</taxon>
        <taxon>Evosea</taxon>
        <taxon>Archamoebae</taxon>
        <taxon>Mastigamoebida</taxon>
        <taxon>Entamoebidae</taxon>
        <taxon>Entamoeba</taxon>
    </lineage>
</organism>